<dbReference type="Pfam" id="PF01096">
    <property type="entry name" value="Zn_ribbon_TFIIS"/>
    <property type="match status" value="1"/>
</dbReference>
<dbReference type="Pfam" id="PF07500">
    <property type="entry name" value="TFIIS_M"/>
    <property type="match status" value="1"/>
</dbReference>
<evidence type="ECO:0000256" key="7">
    <source>
        <dbReference type="PROSITE-ProRule" id="PRU00649"/>
    </source>
</evidence>
<evidence type="ECO:0008006" key="13">
    <source>
        <dbReference type="Google" id="ProtNLM"/>
    </source>
</evidence>
<dbReference type="SUPFAM" id="SSF57783">
    <property type="entry name" value="Zinc beta-ribbon"/>
    <property type="match status" value="1"/>
</dbReference>
<evidence type="ECO:0000256" key="5">
    <source>
        <dbReference type="ARBA" id="ARBA00023242"/>
    </source>
</evidence>
<dbReference type="PROSITE" id="PS51321">
    <property type="entry name" value="TFIIS_CENTRAL"/>
    <property type="match status" value="1"/>
</dbReference>
<comment type="caution">
    <text evidence="11">The sequence shown here is derived from an EMBL/GenBank/DDBJ whole genome shotgun (WGS) entry which is preliminary data.</text>
</comment>
<dbReference type="Proteomes" id="UP001162131">
    <property type="component" value="Unassembled WGS sequence"/>
</dbReference>
<evidence type="ECO:0000256" key="1">
    <source>
        <dbReference type="ARBA" id="ARBA00004123"/>
    </source>
</evidence>
<dbReference type="PIRSF" id="PIRSF006704">
    <property type="entry name" value="TF_IIS"/>
    <property type="match status" value="1"/>
</dbReference>
<dbReference type="PROSITE" id="PS51319">
    <property type="entry name" value="TFIIS_N"/>
    <property type="match status" value="1"/>
</dbReference>
<dbReference type="GO" id="GO:0008270">
    <property type="term" value="F:zinc ion binding"/>
    <property type="evidence" value="ECO:0007669"/>
    <property type="project" value="UniProtKB-KW"/>
</dbReference>
<dbReference type="InterPro" id="IPR036575">
    <property type="entry name" value="TFIIS_cen_dom_sf"/>
</dbReference>
<dbReference type="InterPro" id="IPR035441">
    <property type="entry name" value="TFIIS/LEDGF_dom_sf"/>
</dbReference>
<dbReference type="InterPro" id="IPR035100">
    <property type="entry name" value="TF_IIS-typ"/>
</dbReference>
<evidence type="ECO:0000259" key="8">
    <source>
        <dbReference type="PROSITE" id="PS51133"/>
    </source>
</evidence>
<feature type="domain" description="TFIIS N-terminal" evidence="9">
    <location>
        <begin position="1"/>
        <end position="77"/>
    </location>
</feature>
<dbReference type="PROSITE" id="PS51133">
    <property type="entry name" value="ZF_TFIIS_2"/>
    <property type="match status" value="1"/>
</dbReference>
<dbReference type="EMBL" id="CAJZBQ010000014">
    <property type="protein sequence ID" value="CAG9315511.1"/>
    <property type="molecule type" value="Genomic_DNA"/>
</dbReference>
<name>A0AAU9IP21_9CILI</name>
<dbReference type="InterPro" id="IPR003617">
    <property type="entry name" value="TFIIS/CRSP70_N_sub"/>
</dbReference>
<dbReference type="PANTHER" id="PTHR11477:SF0">
    <property type="entry name" value="IP08861P-RELATED"/>
    <property type="match status" value="1"/>
</dbReference>
<evidence type="ECO:0000313" key="12">
    <source>
        <dbReference type="Proteomes" id="UP001162131"/>
    </source>
</evidence>
<dbReference type="InterPro" id="IPR003618">
    <property type="entry name" value="TFIIS_cen_dom"/>
</dbReference>
<gene>
    <name evidence="11" type="ORF">BSTOLATCC_MIC14266</name>
</gene>
<keyword evidence="3 6" id="KW-0863">Zinc-finger</keyword>
<dbReference type="PANTHER" id="PTHR11477">
    <property type="entry name" value="TRANSCRIPTION FACTOR S-II ZINC FINGER DOMAIN-CONTAINING PROTEIN"/>
    <property type="match status" value="1"/>
</dbReference>
<feature type="domain" description="TFIIS-type" evidence="8">
    <location>
        <begin position="197"/>
        <end position="237"/>
    </location>
</feature>
<accession>A0AAU9IP21</accession>
<keyword evidence="4" id="KW-0862">Zinc</keyword>
<dbReference type="Pfam" id="PF08711">
    <property type="entry name" value="Med26"/>
    <property type="match status" value="1"/>
</dbReference>
<evidence type="ECO:0000256" key="3">
    <source>
        <dbReference type="ARBA" id="ARBA00022771"/>
    </source>
</evidence>
<dbReference type="GO" id="GO:0003676">
    <property type="term" value="F:nucleic acid binding"/>
    <property type="evidence" value="ECO:0007669"/>
    <property type="project" value="InterPro"/>
</dbReference>
<protein>
    <recommendedName>
        <fullName evidence="13">Transcription elongation factor S-II</fullName>
    </recommendedName>
</protein>
<evidence type="ECO:0000256" key="4">
    <source>
        <dbReference type="ARBA" id="ARBA00022833"/>
    </source>
</evidence>
<sequence length="238" mass="27361">MAESTDTLKDLQVRLRNSDEDTAKDILSALKPLSITFEQLKETKIGKTVKRIEKKFPSLKLQTRELIEKWKNVVHAKKKAAPQPAHIERHRDQVVTMLTEVLGDRDIAFQIEEELNSSVDRAGYAAKARSLKFNLSKNPDLKLSVQEGRISPQDLVRMNPRDMATEETKEERKKLESSLKDSYRSDWQLANNVQKSGMFKCGKCKSDKTIMSQMQTRSADEPMTTFVKCLDCDHSWKF</sequence>
<proteinExistence type="predicted"/>
<dbReference type="Gene3D" id="1.10.472.30">
    <property type="entry name" value="Transcription elongation factor S-II, central domain"/>
    <property type="match status" value="1"/>
</dbReference>
<dbReference type="Gene3D" id="1.20.930.10">
    <property type="entry name" value="Conserved domain common to transcription factors TFIIS, elongin A, CRSP70"/>
    <property type="match status" value="1"/>
</dbReference>
<evidence type="ECO:0000256" key="6">
    <source>
        <dbReference type="PROSITE-ProRule" id="PRU00472"/>
    </source>
</evidence>
<evidence type="ECO:0000256" key="2">
    <source>
        <dbReference type="ARBA" id="ARBA00022723"/>
    </source>
</evidence>
<evidence type="ECO:0000313" key="11">
    <source>
        <dbReference type="EMBL" id="CAG9315511.1"/>
    </source>
</evidence>
<dbReference type="InterPro" id="IPR001222">
    <property type="entry name" value="Znf_TFIIS"/>
</dbReference>
<dbReference type="GO" id="GO:0006351">
    <property type="term" value="P:DNA-templated transcription"/>
    <property type="evidence" value="ECO:0007669"/>
    <property type="project" value="InterPro"/>
</dbReference>
<reference evidence="11" key="1">
    <citation type="submission" date="2021-09" db="EMBL/GenBank/DDBJ databases">
        <authorList>
            <consortium name="AG Swart"/>
            <person name="Singh M."/>
            <person name="Singh A."/>
            <person name="Seah K."/>
            <person name="Emmerich C."/>
        </authorList>
    </citation>
    <scope>NUCLEOTIDE SEQUENCE</scope>
    <source>
        <strain evidence="11">ATCC30299</strain>
    </source>
</reference>
<dbReference type="SUPFAM" id="SSF47676">
    <property type="entry name" value="Conserved domain common to transcription factors TFIIS, elongin A, CRSP70"/>
    <property type="match status" value="1"/>
</dbReference>
<organism evidence="11 12">
    <name type="scientific">Blepharisma stoltei</name>
    <dbReference type="NCBI Taxonomy" id="1481888"/>
    <lineage>
        <taxon>Eukaryota</taxon>
        <taxon>Sar</taxon>
        <taxon>Alveolata</taxon>
        <taxon>Ciliophora</taxon>
        <taxon>Postciliodesmatophora</taxon>
        <taxon>Heterotrichea</taxon>
        <taxon>Heterotrichida</taxon>
        <taxon>Blepharismidae</taxon>
        <taxon>Blepharisma</taxon>
    </lineage>
</organism>
<comment type="subcellular location">
    <subcellularLocation>
        <location evidence="1 7">Nucleus</location>
    </subcellularLocation>
</comment>
<keyword evidence="2" id="KW-0479">Metal-binding</keyword>
<dbReference type="Gene3D" id="2.20.25.10">
    <property type="match status" value="1"/>
</dbReference>
<dbReference type="SMART" id="SM00509">
    <property type="entry name" value="TFS2N"/>
    <property type="match status" value="1"/>
</dbReference>
<dbReference type="GO" id="GO:0005634">
    <property type="term" value="C:nucleus"/>
    <property type="evidence" value="ECO:0007669"/>
    <property type="project" value="UniProtKB-SubCell"/>
</dbReference>
<dbReference type="AlphaFoldDB" id="A0AAU9IP21"/>
<feature type="domain" description="TFIIS central" evidence="10">
    <location>
        <begin position="90"/>
        <end position="191"/>
    </location>
</feature>
<dbReference type="SMART" id="SM00440">
    <property type="entry name" value="ZnF_C2C2"/>
    <property type="match status" value="1"/>
</dbReference>
<dbReference type="SMART" id="SM00510">
    <property type="entry name" value="TFS2M"/>
    <property type="match status" value="1"/>
</dbReference>
<dbReference type="InterPro" id="IPR017923">
    <property type="entry name" value="TFIIS_N"/>
</dbReference>
<dbReference type="CDD" id="cd13749">
    <property type="entry name" value="Zn-ribbon_TFIIS"/>
    <property type="match status" value="1"/>
</dbReference>
<evidence type="ECO:0000259" key="9">
    <source>
        <dbReference type="PROSITE" id="PS51319"/>
    </source>
</evidence>
<dbReference type="SUPFAM" id="SSF46942">
    <property type="entry name" value="Elongation factor TFIIS domain 2"/>
    <property type="match status" value="1"/>
</dbReference>
<keyword evidence="12" id="KW-1185">Reference proteome</keyword>
<keyword evidence="5 7" id="KW-0539">Nucleus</keyword>
<evidence type="ECO:0000259" key="10">
    <source>
        <dbReference type="PROSITE" id="PS51321"/>
    </source>
</evidence>
<dbReference type="PROSITE" id="PS00466">
    <property type="entry name" value="ZF_TFIIS_1"/>
    <property type="match status" value="1"/>
</dbReference>